<proteinExistence type="predicted"/>
<accession>A0AAD9M2Z4</accession>
<comment type="caution">
    <text evidence="2">The sequence shown here is derived from an EMBL/GenBank/DDBJ whole genome shotgun (WGS) entry which is preliminary data.</text>
</comment>
<dbReference type="AlphaFoldDB" id="A0AAD9M2Z4"/>
<dbReference type="Proteomes" id="UP001232148">
    <property type="component" value="Unassembled WGS sequence"/>
</dbReference>
<reference evidence="2" key="1">
    <citation type="submission" date="2021-06" db="EMBL/GenBank/DDBJ databases">
        <title>Comparative genomics, transcriptomics and evolutionary studies reveal genomic signatures of adaptation to plant cell wall in hemibiotrophic fungi.</title>
        <authorList>
            <consortium name="DOE Joint Genome Institute"/>
            <person name="Baroncelli R."/>
            <person name="Diaz J.F."/>
            <person name="Benocci T."/>
            <person name="Peng M."/>
            <person name="Battaglia E."/>
            <person name="Haridas S."/>
            <person name="Andreopoulos W."/>
            <person name="Labutti K."/>
            <person name="Pangilinan J."/>
            <person name="Floch G.L."/>
            <person name="Makela M.R."/>
            <person name="Henrissat B."/>
            <person name="Grigoriev I.V."/>
            <person name="Crouch J.A."/>
            <person name="De Vries R.P."/>
            <person name="Sukno S.A."/>
            <person name="Thon M.R."/>
        </authorList>
    </citation>
    <scope>NUCLEOTIDE SEQUENCE</scope>
    <source>
        <strain evidence="2">MAFF235873</strain>
    </source>
</reference>
<organism evidence="2 3">
    <name type="scientific">Colletotrichum zoysiae</name>
    <dbReference type="NCBI Taxonomy" id="1216348"/>
    <lineage>
        <taxon>Eukaryota</taxon>
        <taxon>Fungi</taxon>
        <taxon>Dikarya</taxon>
        <taxon>Ascomycota</taxon>
        <taxon>Pezizomycotina</taxon>
        <taxon>Sordariomycetes</taxon>
        <taxon>Hypocreomycetidae</taxon>
        <taxon>Glomerellales</taxon>
        <taxon>Glomerellaceae</taxon>
        <taxon>Colletotrichum</taxon>
        <taxon>Colletotrichum graminicola species complex</taxon>
    </lineage>
</organism>
<sequence>MPEKFVISAETAETIRRKKARYCRLSDSGEVERCAATIMLPEFTFEGLDPAGAVIVERGLRYRWESRADWVAYFSASLAAVQSMHLVDAGDLEQVAEDEVRAVFGLIYHAGAKGPTGGPHETGGGHYYETWKKVDGDWFLASSSMKRLYHKVHAA</sequence>
<dbReference type="Pfam" id="PF13577">
    <property type="entry name" value="SnoaL_4"/>
    <property type="match status" value="1"/>
</dbReference>
<dbReference type="InterPro" id="IPR032710">
    <property type="entry name" value="NTF2-like_dom_sf"/>
</dbReference>
<evidence type="ECO:0000313" key="3">
    <source>
        <dbReference type="Proteomes" id="UP001232148"/>
    </source>
</evidence>
<feature type="domain" description="SnoaL-like" evidence="1">
    <location>
        <begin position="10"/>
        <end position="141"/>
    </location>
</feature>
<gene>
    <name evidence="2" type="ORF">LX32DRAFT_636423</name>
</gene>
<protein>
    <recommendedName>
        <fullName evidence="1">SnoaL-like domain-containing protein</fullName>
    </recommendedName>
</protein>
<dbReference type="SUPFAM" id="SSF54427">
    <property type="entry name" value="NTF2-like"/>
    <property type="match status" value="1"/>
</dbReference>
<dbReference type="InterPro" id="IPR037401">
    <property type="entry name" value="SnoaL-like"/>
</dbReference>
<keyword evidence="3" id="KW-1185">Reference proteome</keyword>
<evidence type="ECO:0000313" key="2">
    <source>
        <dbReference type="EMBL" id="KAK2032276.1"/>
    </source>
</evidence>
<name>A0AAD9M2Z4_9PEZI</name>
<evidence type="ECO:0000259" key="1">
    <source>
        <dbReference type="Pfam" id="PF13577"/>
    </source>
</evidence>
<dbReference type="Gene3D" id="3.10.450.50">
    <property type="match status" value="1"/>
</dbReference>
<dbReference type="EMBL" id="MU842832">
    <property type="protein sequence ID" value="KAK2032276.1"/>
    <property type="molecule type" value="Genomic_DNA"/>
</dbReference>